<dbReference type="Proteomes" id="UP000219452">
    <property type="component" value="Unassembled WGS sequence"/>
</dbReference>
<dbReference type="OrthoDB" id="3972913at2"/>
<accession>A0A286G2D4</accession>
<evidence type="ECO:0000313" key="2">
    <source>
        <dbReference type="EMBL" id="SOD89707.1"/>
    </source>
</evidence>
<dbReference type="RefSeq" id="WP_097126745.1">
    <property type="nucleotide sequence ID" value="NZ_OCNH01000002.1"/>
</dbReference>
<dbReference type="Gene3D" id="3.90.660.10">
    <property type="match status" value="1"/>
</dbReference>
<dbReference type="EMBL" id="OCNH01000002">
    <property type="protein sequence ID" value="SOD89707.1"/>
    <property type="molecule type" value="Genomic_DNA"/>
</dbReference>
<dbReference type="PANTHER" id="PTHR42923">
    <property type="entry name" value="PROTOPORPHYRINOGEN OXIDASE"/>
    <property type="match status" value="1"/>
</dbReference>
<name>A0A286G2D4_9BACT</name>
<gene>
    <name evidence="2" type="ORF">SAMN06269250_3163</name>
</gene>
<dbReference type="InterPro" id="IPR002937">
    <property type="entry name" value="Amino_oxidase"/>
</dbReference>
<proteinExistence type="predicted"/>
<evidence type="ECO:0000313" key="3">
    <source>
        <dbReference type="Proteomes" id="UP000219452"/>
    </source>
</evidence>
<dbReference type="SUPFAM" id="SSF51905">
    <property type="entry name" value="FAD/NAD(P)-binding domain"/>
    <property type="match status" value="1"/>
</dbReference>
<dbReference type="Gene3D" id="1.20.1440.240">
    <property type="match status" value="1"/>
</dbReference>
<organism evidence="2 3">
    <name type="scientific">Spirosoma fluviale</name>
    <dbReference type="NCBI Taxonomy" id="1597977"/>
    <lineage>
        <taxon>Bacteria</taxon>
        <taxon>Pseudomonadati</taxon>
        <taxon>Bacteroidota</taxon>
        <taxon>Cytophagia</taxon>
        <taxon>Cytophagales</taxon>
        <taxon>Cytophagaceae</taxon>
        <taxon>Spirosoma</taxon>
    </lineage>
</organism>
<dbReference type="InterPro" id="IPR050464">
    <property type="entry name" value="Zeta_carotene_desat/Oxidored"/>
</dbReference>
<dbReference type="Pfam" id="PF01593">
    <property type="entry name" value="Amino_oxidase"/>
    <property type="match status" value="1"/>
</dbReference>
<evidence type="ECO:0000259" key="1">
    <source>
        <dbReference type="Pfam" id="PF01593"/>
    </source>
</evidence>
<feature type="domain" description="Amine oxidase" evidence="1">
    <location>
        <begin position="28"/>
        <end position="397"/>
    </location>
</feature>
<dbReference type="Gene3D" id="3.50.50.60">
    <property type="entry name" value="FAD/NAD(P)-binding domain"/>
    <property type="match status" value="3"/>
</dbReference>
<sequence>MQHFTSKDIAVKKSIPEKVDTLIVGAGMSGLYSAWQINRNFPEHKVIVFEKSWRTGGRLDSDLIKFNYNETVREEEGGMRFTFDLMENLMALLLILELDSDIVPFPMKTNGNNRLYFRGKSFNNTISAADNFAIWSELYNLSPDEQNVNPNSIIDTVFNRILATNPQFTDRPAPNNRTPEFWQAFRLECKWKGVPLVDWTLWNLFTDMGYSRECITMLYGLSGFNGTFLSTMNAGEAYQLLEDFPANPDFKTLRNGFSTLPNALVKAIGKDKIYLDTQVTSIDERTPDGYYTVSYTSKDKDGNFNKRKIFAKKIILCIPRLPLEQLFTKSNALNILPDSMAEKLWNNLQTTTNQPLLKINLYFEKAWWATNLTGQPSVEYGPNFSDLPTGSVYPFYAIDEATIAALEYEKYMQTVGKPIPKKLQSKLDAIRLTKFDRPAALTIYCDFMNINFWKALQRNGPLFTSTKQEDLNKQTPQVVFPASQAVVDAAITFFKQIFNTNFVPQPILTSARIWEGSSLYNLPPSEQFDYGVHQWGIQANDKEVIEYLTQPLENIYTCGEAYSDYQGWVEGALRSANLVLAKEGFELESIAKEYKDKHHVSPMQAVSESYSKKSTEMIQKHIDPDFKPERKKILVQAQGKVTDPLLGIKLTYFDSPEGQL</sequence>
<dbReference type="AlphaFoldDB" id="A0A286G2D4"/>
<protein>
    <submittedName>
        <fullName evidence="2">Flavin containing amine oxidoreductase</fullName>
    </submittedName>
</protein>
<dbReference type="GO" id="GO:0016491">
    <property type="term" value="F:oxidoreductase activity"/>
    <property type="evidence" value="ECO:0007669"/>
    <property type="project" value="InterPro"/>
</dbReference>
<reference evidence="3" key="1">
    <citation type="submission" date="2017-09" db="EMBL/GenBank/DDBJ databases">
        <authorList>
            <person name="Varghese N."/>
            <person name="Submissions S."/>
        </authorList>
    </citation>
    <scope>NUCLEOTIDE SEQUENCE [LARGE SCALE GENOMIC DNA]</scope>
    <source>
        <strain evidence="3">DSM 29961</strain>
    </source>
</reference>
<keyword evidence="3" id="KW-1185">Reference proteome</keyword>
<dbReference type="InterPro" id="IPR036188">
    <property type="entry name" value="FAD/NAD-bd_sf"/>
</dbReference>